<feature type="domain" description="CBM21" evidence="2">
    <location>
        <begin position="349"/>
        <end position="461"/>
    </location>
</feature>
<feature type="compositionally biased region" description="Polar residues" evidence="1">
    <location>
        <begin position="542"/>
        <end position="553"/>
    </location>
</feature>
<proteinExistence type="predicted"/>
<name>A0A6A6HCG4_VIRVR</name>
<feature type="compositionally biased region" description="Polar residues" evidence="1">
    <location>
        <begin position="1"/>
        <end position="40"/>
    </location>
</feature>
<feature type="compositionally biased region" description="Low complexity" evidence="1">
    <location>
        <begin position="61"/>
        <end position="72"/>
    </location>
</feature>
<feature type="region of interest" description="Disordered" evidence="1">
    <location>
        <begin position="580"/>
        <end position="635"/>
    </location>
</feature>
<feature type="compositionally biased region" description="Polar residues" evidence="1">
    <location>
        <begin position="213"/>
        <end position="223"/>
    </location>
</feature>
<dbReference type="PANTHER" id="PTHR12307:SF36">
    <property type="entry name" value="GLYCOGEN-BINDING SUBUNIT 76A"/>
    <property type="match status" value="1"/>
</dbReference>
<feature type="compositionally biased region" description="Low complexity" evidence="1">
    <location>
        <begin position="181"/>
        <end position="192"/>
    </location>
</feature>
<feature type="region of interest" description="Disordered" evidence="1">
    <location>
        <begin position="308"/>
        <end position="330"/>
    </location>
</feature>
<dbReference type="GO" id="GO:0005979">
    <property type="term" value="P:regulation of glycogen biosynthetic process"/>
    <property type="evidence" value="ECO:0007669"/>
    <property type="project" value="TreeGrafter"/>
</dbReference>
<dbReference type="GO" id="GO:2001069">
    <property type="term" value="F:glycogen binding"/>
    <property type="evidence" value="ECO:0007669"/>
    <property type="project" value="TreeGrafter"/>
</dbReference>
<evidence type="ECO:0000313" key="3">
    <source>
        <dbReference type="EMBL" id="KAF2235814.1"/>
    </source>
</evidence>
<feature type="region of interest" description="Disordered" evidence="1">
    <location>
        <begin position="473"/>
        <end position="507"/>
    </location>
</feature>
<evidence type="ECO:0000259" key="2">
    <source>
        <dbReference type="PROSITE" id="PS51159"/>
    </source>
</evidence>
<evidence type="ECO:0000256" key="1">
    <source>
        <dbReference type="SAM" id="MobiDB-lite"/>
    </source>
</evidence>
<dbReference type="Pfam" id="PF03370">
    <property type="entry name" value="CBM_21"/>
    <property type="match status" value="1"/>
</dbReference>
<dbReference type="GO" id="GO:0008157">
    <property type="term" value="F:protein phosphatase 1 binding"/>
    <property type="evidence" value="ECO:0007669"/>
    <property type="project" value="TreeGrafter"/>
</dbReference>
<dbReference type="InterPro" id="IPR050782">
    <property type="entry name" value="PP1_regulatory_subunit_3"/>
</dbReference>
<feature type="region of interest" description="Disordered" evidence="1">
    <location>
        <begin position="521"/>
        <end position="553"/>
    </location>
</feature>
<dbReference type="GO" id="GO:0000164">
    <property type="term" value="C:protein phosphatase type 1 complex"/>
    <property type="evidence" value="ECO:0007669"/>
    <property type="project" value="TreeGrafter"/>
</dbReference>
<protein>
    <submittedName>
        <fullName evidence="3">Carbohydrate-binding module family 21 protein</fullName>
    </submittedName>
</protein>
<dbReference type="Proteomes" id="UP000800092">
    <property type="component" value="Unassembled WGS sequence"/>
</dbReference>
<dbReference type="PROSITE" id="PS51159">
    <property type="entry name" value="CBM21"/>
    <property type="match status" value="1"/>
</dbReference>
<dbReference type="InterPro" id="IPR005036">
    <property type="entry name" value="CBM21_dom"/>
</dbReference>
<sequence>MPYTPPVSQSPASSKASTPNASRSNSYSEDSPAVLSSSSARPGLPRSVSSREYLQKHRRSPSLSSQNSQQSSITTSALDSACSESTSEQAVQPPSDSIRQSPPPLTDAPIPNGAILSPPDSSGSSEDEESTGRRGRERLVNLAELQEAVRRSIGLKKDGSPTRAEDIQKMISGLTLVTRGDSTNSTTPPDSSAGPQSLQRPALTPEARKISHSRSTSENTFSSPPVHDADSPLGTSDESEEDSDGRKPPLLRKKSGELVKPALRPSSRRRYSSMPGTPTYSKAVHFNEDIEQVRHFLQVDRPIAVSAGSSPVETCESESEYPFGHGDGPESRRTEWEIKLANFPSESYSRNTQPVRVERIFLSTDQKTLIGCVAVANIAFHKLVVARFTFDYWKTTSEIVAEYNDDIGKNQVKDGYDRFSFNIKLADQANLEAKTLLLCARYSVDGEEFWDNNNNANFQVDFAKKFIKATPKGGIQGLGSRPLNAIPRSRHSPPATSRPRSMPASLDDDFASAFNDDKFKFGSPGLNESTSGSIKLKRKSQNVKTSTTPNTTGQNAAFAARYDFGASLAASLRNVDAAMGDRSGLKPKTTPKPDHGYFGNQELPKTPKITSPPVRSSEMTPAPRPDAVSSEKHAQNSMEYHELIQKYCFVRSPQDVRGPEKSVLGR</sequence>
<dbReference type="Gene3D" id="2.60.40.2440">
    <property type="entry name" value="Carbohydrate binding type-21 domain"/>
    <property type="match status" value="1"/>
</dbReference>
<accession>A0A6A6HCG4</accession>
<dbReference type="EMBL" id="ML991789">
    <property type="protein sequence ID" value="KAF2235814.1"/>
    <property type="molecule type" value="Genomic_DNA"/>
</dbReference>
<dbReference type="OrthoDB" id="1881at2759"/>
<feature type="compositionally biased region" description="Polar residues" evidence="1">
    <location>
        <begin position="73"/>
        <end position="100"/>
    </location>
</feature>
<evidence type="ECO:0000313" key="4">
    <source>
        <dbReference type="Proteomes" id="UP000800092"/>
    </source>
</evidence>
<feature type="compositionally biased region" description="Basic and acidic residues" evidence="1">
    <location>
        <begin position="147"/>
        <end position="168"/>
    </location>
</feature>
<dbReference type="PANTHER" id="PTHR12307">
    <property type="entry name" value="PROTEIN PHOSPHATASE 1 REGULATORY SUBUNIT"/>
    <property type="match status" value="1"/>
</dbReference>
<gene>
    <name evidence="3" type="ORF">EV356DRAFT_97714</name>
</gene>
<keyword evidence="4" id="KW-1185">Reference proteome</keyword>
<feature type="region of interest" description="Disordered" evidence="1">
    <location>
        <begin position="1"/>
        <end position="280"/>
    </location>
</feature>
<dbReference type="InterPro" id="IPR038175">
    <property type="entry name" value="CBM21_dom_sf"/>
</dbReference>
<feature type="compositionally biased region" description="Basic and acidic residues" evidence="1">
    <location>
        <begin position="130"/>
        <end position="139"/>
    </location>
</feature>
<dbReference type="AlphaFoldDB" id="A0A6A6HCG4"/>
<organism evidence="3 4">
    <name type="scientific">Viridothelium virens</name>
    <name type="common">Speckled blister lichen</name>
    <name type="synonym">Trypethelium virens</name>
    <dbReference type="NCBI Taxonomy" id="1048519"/>
    <lineage>
        <taxon>Eukaryota</taxon>
        <taxon>Fungi</taxon>
        <taxon>Dikarya</taxon>
        <taxon>Ascomycota</taxon>
        <taxon>Pezizomycotina</taxon>
        <taxon>Dothideomycetes</taxon>
        <taxon>Dothideomycetes incertae sedis</taxon>
        <taxon>Trypetheliales</taxon>
        <taxon>Trypetheliaceae</taxon>
        <taxon>Viridothelium</taxon>
    </lineage>
</organism>
<reference evidence="3" key="1">
    <citation type="journal article" date="2020" name="Stud. Mycol.">
        <title>101 Dothideomycetes genomes: a test case for predicting lifestyles and emergence of pathogens.</title>
        <authorList>
            <person name="Haridas S."/>
            <person name="Albert R."/>
            <person name="Binder M."/>
            <person name="Bloem J."/>
            <person name="Labutti K."/>
            <person name="Salamov A."/>
            <person name="Andreopoulos B."/>
            <person name="Baker S."/>
            <person name="Barry K."/>
            <person name="Bills G."/>
            <person name="Bluhm B."/>
            <person name="Cannon C."/>
            <person name="Castanera R."/>
            <person name="Culley D."/>
            <person name="Daum C."/>
            <person name="Ezra D."/>
            <person name="Gonzalez J."/>
            <person name="Henrissat B."/>
            <person name="Kuo A."/>
            <person name="Liang C."/>
            <person name="Lipzen A."/>
            <person name="Lutzoni F."/>
            <person name="Magnuson J."/>
            <person name="Mondo S."/>
            <person name="Nolan M."/>
            <person name="Ohm R."/>
            <person name="Pangilinan J."/>
            <person name="Park H.-J."/>
            <person name="Ramirez L."/>
            <person name="Alfaro M."/>
            <person name="Sun H."/>
            <person name="Tritt A."/>
            <person name="Yoshinaga Y."/>
            <person name="Zwiers L.-H."/>
            <person name="Turgeon B."/>
            <person name="Goodwin S."/>
            <person name="Spatafora J."/>
            <person name="Crous P."/>
            <person name="Grigoriev I."/>
        </authorList>
    </citation>
    <scope>NUCLEOTIDE SEQUENCE</scope>
    <source>
        <strain evidence="3">Tuck. ex Michener</strain>
    </source>
</reference>